<dbReference type="Pfam" id="PF13148">
    <property type="entry name" value="DUF3987"/>
    <property type="match status" value="1"/>
</dbReference>
<protein>
    <recommendedName>
        <fullName evidence="3">DUF3987 domain-containing protein</fullName>
    </recommendedName>
</protein>
<dbReference type="Proteomes" id="UP000555448">
    <property type="component" value="Unassembled WGS sequence"/>
</dbReference>
<reference evidence="1 2" key="1">
    <citation type="submission" date="2020-08" db="EMBL/GenBank/DDBJ databases">
        <title>Functional genomics of gut bacteria from endangered species of beetles.</title>
        <authorList>
            <person name="Carlos-Shanley C."/>
        </authorList>
    </citation>
    <scope>NUCLEOTIDE SEQUENCE [LARGE SCALE GENOMIC DNA]</scope>
    <source>
        <strain evidence="1 2">S00245</strain>
    </source>
</reference>
<comment type="caution">
    <text evidence="1">The sequence shown here is derived from an EMBL/GenBank/DDBJ whole genome shotgun (WGS) entry which is preliminary data.</text>
</comment>
<evidence type="ECO:0000313" key="1">
    <source>
        <dbReference type="EMBL" id="MBB4857178.1"/>
    </source>
</evidence>
<evidence type="ECO:0008006" key="3">
    <source>
        <dbReference type="Google" id="ProtNLM"/>
    </source>
</evidence>
<dbReference type="EMBL" id="JACHLR010000002">
    <property type="protein sequence ID" value="MBB4857178.1"/>
    <property type="molecule type" value="Genomic_DNA"/>
</dbReference>
<keyword evidence="2" id="KW-1185">Reference proteome</keyword>
<organism evidence="1 2">
    <name type="scientific">Novosphingobium chloroacetimidivorans</name>
    <dbReference type="NCBI Taxonomy" id="1428314"/>
    <lineage>
        <taxon>Bacteria</taxon>
        <taxon>Pseudomonadati</taxon>
        <taxon>Pseudomonadota</taxon>
        <taxon>Alphaproteobacteria</taxon>
        <taxon>Sphingomonadales</taxon>
        <taxon>Sphingomonadaceae</taxon>
        <taxon>Novosphingobium</taxon>
    </lineage>
</organism>
<gene>
    <name evidence="1" type="ORF">HNO88_000485</name>
</gene>
<dbReference type="AlphaFoldDB" id="A0A7W7K7V5"/>
<evidence type="ECO:0000313" key="2">
    <source>
        <dbReference type="Proteomes" id="UP000555448"/>
    </source>
</evidence>
<sequence>MTFQADSRDFDPVGEIVGQPIEFRPSVGDPEDYPLQVLPARLADCIRGLADTVQLPVSIAAQAILGACALVTQTRIDVEMPTGEIIPTSLFLFTVAASGDRKSSCDKKALGPVYRREKELREGFEEKQQSFTIAKAAYEQAAKTAKAGKKNRAEIQSALQACGKPPTPPALPMLLVEEPTTEGIVKLLDEAYPSIGLFSDEGAAFLGGYSMQDEQQAKTGAVLSQLWDGKPIKRVRGTDVTKILDGRRMSLHLMVQPGVAMKLFGNKALRDQGMMSRMLITFPKSMKGQRLWREPTQEALDAISAYQSRLTNLLQGLFSRMDPETRTLEFSTVRLQPEARSMWIQFSDHLERQQGPDGDLAEVSDLASKMAQHALRLAAVISYYQSGENTAREGISADAMTAGIALGEFYLSEALRLFNAGAVDAASDNAQVLIEFIRKERLEKVGKRWLSQNAPKNVRPHTVLKQALELAVDAGHLVLIAGGADFMARGKKQKFERNAYTVVYPDDGR</sequence>
<dbReference type="InterPro" id="IPR025048">
    <property type="entry name" value="DUF3987"/>
</dbReference>
<accession>A0A7W7K7V5</accession>
<dbReference type="RefSeq" id="WP_184242453.1">
    <property type="nucleotide sequence ID" value="NZ_JACHLR010000002.1"/>
</dbReference>
<name>A0A7W7K7V5_9SPHN</name>
<proteinExistence type="predicted"/>